<protein>
    <submittedName>
        <fullName evidence="2">GNAT family N-acetyltransferase</fullName>
    </submittedName>
</protein>
<sequence length="184" mass="20064">MPELIAPSVRVHTSFLAAMAEFQAEGRGGPGDHSSVGREIREYGPRWADPAVFADFAASLRAEADVSIPVPEGWVHSTTLWYVGGDEYLGRVALRHHLTPQLTEVGGHVGYDVRPSARRRGYATEMTRQVLAIAAGLGIERALITCDADNVASRRVIEANGGVWEDQRGETLRFWAPTAKIQSV</sequence>
<feature type="domain" description="N-acetyltransferase" evidence="1">
    <location>
        <begin position="38"/>
        <end position="184"/>
    </location>
</feature>
<name>A0ABN2FXK3_9ACTN</name>
<dbReference type="RefSeq" id="WP_279579464.1">
    <property type="nucleotide sequence ID" value="NZ_BAAANY010000002.1"/>
</dbReference>
<comment type="caution">
    <text evidence="2">The sequence shown here is derived from an EMBL/GenBank/DDBJ whole genome shotgun (WGS) entry which is preliminary data.</text>
</comment>
<evidence type="ECO:0000313" key="3">
    <source>
        <dbReference type="Proteomes" id="UP001500618"/>
    </source>
</evidence>
<evidence type="ECO:0000259" key="1">
    <source>
        <dbReference type="PROSITE" id="PS51186"/>
    </source>
</evidence>
<dbReference type="EMBL" id="BAAANY010000002">
    <property type="protein sequence ID" value="GAA1661648.1"/>
    <property type="molecule type" value="Genomic_DNA"/>
</dbReference>
<evidence type="ECO:0000313" key="2">
    <source>
        <dbReference type="EMBL" id="GAA1661648.1"/>
    </source>
</evidence>
<keyword evidence="3" id="KW-1185">Reference proteome</keyword>
<dbReference type="Pfam" id="PF13302">
    <property type="entry name" value="Acetyltransf_3"/>
    <property type="match status" value="1"/>
</dbReference>
<dbReference type="PANTHER" id="PTHR39173:SF1">
    <property type="entry name" value="ACETYLTRANSFERASE"/>
    <property type="match status" value="1"/>
</dbReference>
<dbReference type="PROSITE" id="PS51186">
    <property type="entry name" value="GNAT"/>
    <property type="match status" value="1"/>
</dbReference>
<reference evidence="2 3" key="1">
    <citation type="journal article" date="2019" name="Int. J. Syst. Evol. Microbiol.">
        <title>The Global Catalogue of Microorganisms (GCM) 10K type strain sequencing project: providing services to taxonomists for standard genome sequencing and annotation.</title>
        <authorList>
            <consortium name="The Broad Institute Genomics Platform"/>
            <consortium name="The Broad Institute Genome Sequencing Center for Infectious Disease"/>
            <person name="Wu L."/>
            <person name="Ma J."/>
        </authorList>
    </citation>
    <scope>NUCLEOTIDE SEQUENCE [LARGE SCALE GENOMIC DNA]</scope>
    <source>
        <strain evidence="2 3">JCM 14718</strain>
    </source>
</reference>
<organism evidence="2 3">
    <name type="scientific">Fodinicola feengrottensis</name>
    <dbReference type="NCBI Taxonomy" id="435914"/>
    <lineage>
        <taxon>Bacteria</taxon>
        <taxon>Bacillati</taxon>
        <taxon>Actinomycetota</taxon>
        <taxon>Actinomycetes</taxon>
        <taxon>Mycobacteriales</taxon>
        <taxon>Fodinicola</taxon>
    </lineage>
</organism>
<dbReference type="Gene3D" id="3.40.630.30">
    <property type="match status" value="1"/>
</dbReference>
<dbReference type="InterPro" id="IPR000182">
    <property type="entry name" value="GNAT_dom"/>
</dbReference>
<gene>
    <name evidence="2" type="ORF">GCM10009765_08990</name>
</gene>
<dbReference type="PANTHER" id="PTHR39173">
    <property type="entry name" value="ACETYLTRANSFERASE"/>
    <property type="match status" value="1"/>
</dbReference>
<dbReference type="InterPro" id="IPR016181">
    <property type="entry name" value="Acyl_CoA_acyltransferase"/>
</dbReference>
<dbReference type="SUPFAM" id="SSF55729">
    <property type="entry name" value="Acyl-CoA N-acyltransferases (Nat)"/>
    <property type="match status" value="1"/>
</dbReference>
<dbReference type="Proteomes" id="UP001500618">
    <property type="component" value="Unassembled WGS sequence"/>
</dbReference>
<proteinExistence type="predicted"/>
<accession>A0ABN2FXK3</accession>